<protein>
    <recommendedName>
        <fullName evidence="3">non-specific serine/threonine protein kinase</fullName>
        <ecNumber evidence="3">2.7.11.1</ecNumber>
    </recommendedName>
</protein>
<dbReference type="PROSITE" id="PS00108">
    <property type="entry name" value="PROTEIN_KINASE_ST"/>
    <property type="match status" value="1"/>
</dbReference>
<dbReference type="InterPro" id="IPR011009">
    <property type="entry name" value="Kinase-like_dom_sf"/>
</dbReference>
<dbReference type="Gene3D" id="1.10.510.10">
    <property type="entry name" value="Transferase(Phosphotransferase) domain 1"/>
    <property type="match status" value="1"/>
</dbReference>
<evidence type="ECO:0000256" key="14">
    <source>
        <dbReference type="ARBA" id="ARBA00047899"/>
    </source>
</evidence>
<dbReference type="CDD" id="cd14125">
    <property type="entry name" value="STKc_CK1_delta_epsilon"/>
    <property type="match status" value="1"/>
</dbReference>
<name>A0AAD8YRU6_9TELE</name>
<feature type="compositionally biased region" description="Basic and acidic residues" evidence="19">
    <location>
        <begin position="560"/>
        <end position="575"/>
    </location>
</feature>
<dbReference type="FunFam" id="3.30.70.330:FF:000011">
    <property type="entry name" value="trinucleotide repeat-containing gene 6A protein-like"/>
    <property type="match status" value="1"/>
</dbReference>
<feature type="region of interest" description="Disordered" evidence="19">
    <location>
        <begin position="433"/>
        <end position="475"/>
    </location>
</feature>
<dbReference type="Pfam" id="PF16608">
    <property type="entry name" value="TNRC6-PABC_bdg"/>
    <property type="match status" value="1"/>
</dbReference>
<evidence type="ECO:0000313" key="22">
    <source>
        <dbReference type="Proteomes" id="UP001239994"/>
    </source>
</evidence>
<feature type="compositionally biased region" description="Polar residues" evidence="19">
    <location>
        <begin position="524"/>
        <end position="535"/>
    </location>
</feature>
<dbReference type="Gene3D" id="3.30.70.330">
    <property type="match status" value="1"/>
</dbReference>
<feature type="compositionally biased region" description="Pro residues" evidence="19">
    <location>
        <begin position="771"/>
        <end position="787"/>
    </location>
</feature>
<dbReference type="PANTHER" id="PTHR13020">
    <property type="entry name" value="TRINUCLEOTIDE REPEAT-CONTAINING GENE 6"/>
    <property type="match status" value="1"/>
</dbReference>
<comment type="similarity">
    <text evidence="2">Belongs to the GW182 family.</text>
</comment>
<evidence type="ECO:0000313" key="21">
    <source>
        <dbReference type="EMBL" id="KAK1785707.1"/>
    </source>
</evidence>
<dbReference type="InterPro" id="IPR017441">
    <property type="entry name" value="Protein_kinase_ATP_BS"/>
</dbReference>
<dbReference type="GO" id="GO:0003723">
    <property type="term" value="F:RNA binding"/>
    <property type="evidence" value="ECO:0007669"/>
    <property type="project" value="UniProtKB-KW"/>
</dbReference>
<comment type="catalytic activity">
    <reaction evidence="15">
        <text>L-seryl-[protein] + ATP = O-phospho-L-seryl-[protein] + ADP + H(+)</text>
        <dbReference type="Rhea" id="RHEA:17989"/>
        <dbReference type="Rhea" id="RHEA-COMP:9863"/>
        <dbReference type="Rhea" id="RHEA-COMP:11604"/>
        <dbReference type="ChEBI" id="CHEBI:15378"/>
        <dbReference type="ChEBI" id="CHEBI:29999"/>
        <dbReference type="ChEBI" id="CHEBI:30616"/>
        <dbReference type="ChEBI" id="CHEBI:83421"/>
        <dbReference type="ChEBI" id="CHEBI:456216"/>
        <dbReference type="EC" id="2.7.11.1"/>
    </reaction>
</comment>
<dbReference type="SUPFAM" id="SSF54928">
    <property type="entry name" value="RNA-binding domain, RBD"/>
    <property type="match status" value="1"/>
</dbReference>
<dbReference type="GO" id="GO:0004674">
    <property type="term" value="F:protein serine/threonine kinase activity"/>
    <property type="evidence" value="ECO:0007669"/>
    <property type="project" value="UniProtKB-KW"/>
</dbReference>
<dbReference type="SMART" id="SM00220">
    <property type="entry name" value="S_TKc"/>
    <property type="match status" value="1"/>
</dbReference>
<feature type="compositionally biased region" description="Basic and acidic residues" evidence="19">
    <location>
        <begin position="637"/>
        <end position="652"/>
    </location>
</feature>
<feature type="compositionally biased region" description="Basic and acidic residues" evidence="19">
    <location>
        <begin position="593"/>
        <end position="606"/>
    </location>
</feature>
<comment type="subcellular location">
    <subcellularLocation>
        <location evidence="1">Cytoplasm</location>
    </subcellularLocation>
</comment>
<feature type="compositionally biased region" description="Polar residues" evidence="19">
    <location>
        <begin position="47"/>
        <end position="61"/>
    </location>
</feature>
<evidence type="ECO:0000256" key="5">
    <source>
        <dbReference type="ARBA" id="ARBA00022527"/>
    </source>
</evidence>
<feature type="region of interest" description="Disordered" evidence="19">
    <location>
        <begin position="1495"/>
        <end position="1540"/>
    </location>
</feature>
<evidence type="ECO:0000256" key="2">
    <source>
        <dbReference type="ARBA" id="ARBA00007302"/>
    </source>
</evidence>
<keyword evidence="7 18" id="KW-0547">Nucleotide-binding</keyword>
<feature type="compositionally biased region" description="Polar residues" evidence="19">
    <location>
        <begin position="1971"/>
        <end position="1990"/>
    </location>
</feature>
<feature type="region of interest" description="Disordered" evidence="19">
    <location>
        <begin position="1265"/>
        <end position="1286"/>
    </location>
</feature>
<feature type="compositionally biased region" description="Polar residues" evidence="19">
    <location>
        <begin position="1390"/>
        <end position="1403"/>
    </location>
</feature>
<feature type="region of interest" description="Disordered" evidence="19">
    <location>
        <begin position="1102"/>
        <end position="1148"/>
    </location>
</feature>
<evidence type="ECO:0000256" key="6">
    <source>
        <dbReference type="ARBA" id="ARBA00022679"/>
    </source>
</evidence>
<dbReference type="InterPro" id="IPR008271">
    <property type="entry name" value="Ser/Thr_kinase_AS"/>
</dbReference>
<evidence type="ECO:0000256" key="8">
    <source>
        <dbReference type="ARBA" id="ARBA00022777"/>
    </source>
</evidence>
<evidence type="ECO:0000256" key="15">
    <source>
        <dbReference type="ARBA" id="ARBA00048679"/>
    </source>
</evidence>
<dbReference type="InterPro" id="IPR052068">
    <property type="entry name" value="GW182_domain"/>
</dbReference>
<feature type="compositionally biased region" description="Polar residues" evidence="19">
    <location>
        <begin position="358"/>
        <end position="370"/>
    </location>
</feature>
<dbReference type="Pfam" id="PF00069">
    <property type="entry name" value="Pkinase"/>
    <property type="match status" value="1"/>
</dbReference>
<feature type="region of interest" description="Disordered" evidence="19">
    <location>
        <begin position="171"/>
        <end position="201"/>
    </location>
</feature>
<evidence type="ECO:0000259" key="20">
    <source>
        <dbReference type="PROSITE" id="PS50011"/>
    </source>
</evidence>
<feature type="region of interest" description="Disordered" evidence="19">
    <location>
        <begin position="111"/>
        <end position="132"/>
    </location>
</feature>
<dbReference type="PANTHER" id="PTHR13020:SF32">
    <property type="entry name" value="TRINUCLEOTIDE REPEAT-CONTAINING GENE 6B PROTEIN"/>
    <property type="match status" value="1"/>
</dbReference>
<feature type="compositionally biased region" description="Polar residues" evidence="19">
    <location>
        <begin position="2045"/>
        <end position="2055"/>
    </location>
</feature>
<feature type="compositionally biased region" description="Basic and acidic residues" evidence="19">
    <location>
        <begin position="447"/>
        <end position="457"/>
    </location>
</feature>
<accession>A0AAD8YRU6</accession>
<evidence type="ECO:0000256" key="10">
    <source>
        <dbReference type="ARBA" id="ARBA00022845"/>
    </source>
</evidence>
<feature type="compositionally biased region" description="Polar residues" evidence="19">
    <location>
        <begin position="271"/>
        <end position="287"/>
    </location>
</feature>
<dbReference type="EMBL" id="JAROKS010000026">
    <property type="protein sequence ID" value="KAK1785707.1"/>
    <property type="molecule type" value="Genomic_DNA"/>
</dbReference>
<dbReference type="PROSITE" id="PS00107">
    <property type="entry name" value="PROTEIN_KINASE_ATP"/>
    <property type="match status" value="1"/>
</dbReference>
<dbReference type="GO" id="GO:0006417">
    <property type="term" value="P:regulation of translation"/>
    <property type="evidence" value="ECO:0007669"/>
    <property type="project" value="UniProtKB-KW"/>
</dbReference>
<feature type="compositionally biased region" description="Low complexity" evidence="19">
    <location>
        <begin position="34"/>
        <end position="44"/>
    </location>
</feature>
<dbReference type="Proteomes" id="UP001239994">
    <property type="component" value="Unassembled WGS sequence"/>
</dbReference>
<feature type="domain" description="Protein kinase" evidence="20">
    <location>
        <begin position="1634"/>
        <end position="1902"/>
    </location>
</feature>
<dbReference type="InterPro" id="IPR000719">
    <property type="entry name" value="Prot_kinase_dom"/>
</dbReference>
<keyword evidence="10" id="KW-0810">Translation regulation</keyword>
<keyword evidence="8" id="KW-0418">Kinase</keyword>
<dbReference type="InterPro" id="IPR035979">
    <property type="entry name" value="RBD_domain_sf"/>
</dbReference>
<dbReference type="GO" id="GO:0000932">
    <property type="term" value="C:P-body"/>
    <property type="evidence" value="ECO:0007669"/>
    <property type="project" value="TreeGrafter"/>
</dbReference>
<feature type="region of interest" description="Disordered" evidence="19">
    <location>
        <begin position="1925"/>
        <end position="1997"/>
    </location>
</feature>
<dbReference type="FunFam" id="1.10.510.10:FF:000194">
    <property type="entry name" value="Casein kinase I isoform delta"/>
    <property type="match status" value="1"/>
</dbReference>
<feature type="compositionally biased region" description="Polar residues" evidence="19">
    <location>
        <begin position="1364"/>
        <end position="1375"/>
    </location>
</feature>
<feature type="compositionally biased region" description="Basic and acidic residues" evidence="19">
    <location>
        <begin position="1513"/>
        <end position="1524"/>
    </location>
</feature>
<feature type="compositionally biased region" description="Polar residues" evidence="19">
    <location>
        <begin position="907"/>
        <end position="917"/>
    </location>
</feature>
<feature type="region of interest" description="Disordered" evidence="19">
    <location>
        <begin position="512"/>
        <end position="967"/>
    </location>
</feature>
<keyword evidence="11" id="KW-0694">RNA-binding</keyword>
<dbReference type="GO" id="GO:0035195">
    <property type="term" value="P:miRNA-mediated post-transcriptional gene silencing"/>
    <property type="evidence" value="ECO:0007669"/>
    <property type="project" value="TreeGrafter"/>
</dbReference>
<feature type="binding site" evidence="18">
    <location>
        <position position="1663"/>
    </location>
    <ligand>
        <name>ATP</name>
        <dbReference type="ChEBI" id="CHEBI:30616"/>
    </ligand>
</feature>
<comment type="function">
    <text evidence="16">Casein kinases are operationally defined by their preferential utilization of acidic proteins such as caseins as substrates. Central component of the circadian clock. May act as a negative regulator of circadian rhythmicity by phosphorylating per1 and per2, which may lead to their degradation. Participates in wnt signaling.</text>
</comment>
<feature type="compositionally biased region" description="Basic and acidic residues" evidence="19">
    <location>
        <begin position="292"/>
        <end position="304"/>
    </location>
</feature>
<feature type="compositionally biased region" description="Gly residues" evidence="19">
    <location>
        <begin position="871"/>
        <end position="904"/>
    </location>
</feature>
<evidence type="ECO:0000256" key="17">
    <source>
        <dbReference type="ARBA" id="ARBA00062003"/>
    </source>
</evidence>
<feature type="compositionally biased region" description="Polar residues" evidence="19">
    <location>
        <begin position="458"/>
        <end position="475"/>
    </location>
</feature>
<evidence type="ECO:0000256" key="16">
    <source>
        <dbReference type="ARBA" id="ARBA00058006"/>
    </source>
</evidence>
<feature type="region of interest" description="Disordered" evidence="19">
    <location>
        <begin position="2036"/>
        <end position="2055"/>
    </location>
</feature>
<sequence length="2068" mass="220556">MEDLKNTREEQSHQEVSHKEIEQTFKVSTPCPVPGGLAVPPAGGNNAKRTTVANGQSSSGVSARYVPREVPPRFRNQEPKVLLRRGQPLVGGATGDTSLPIHMVEPLNANALHSSDPDVDLPSPLTTQSPATSTYANSTWALGSGAQPHSQGMDKVVVDGSDLEAWPSIAEGRKQEEPFAQSSVASWDGSQSTQDSKSEAVGPCEMGGSFTPGDYAVGKVVWGLSSQADVGRASGVVDQPFNSEGMEVAPLSPTPEPVLIALTADLDRASSESALTASHEASLSLGSAQDGGRWEDNMPEREAGPKQAGADVTDDAGCAKSEEVPASDDSNPPAPRTEGWDGGAGAGEVAGVWASSGDSQGSWRGGNDSASCGISQGGGVKAQVAAAAAAAAWPSDMPAGGTSEHLNESFASSLQDPRMFANNAAALDNQKGADEWEGSESGSVGHRGSEDEVHSHDQPPNLTSGPDPSPEVTLQSMLGCSHLDPRVLCNTGWGQTQIKQGVAWDLEADVGAESAGGRTEHSQIDPNGPSTTQRPGASAGSQVRGSRGQGWGGEGGGWGEQREERWHGREGEWRSQTEQGSGRGSNWAESAEEERGQRWGENRNDGGRWGQKGAEWGEERAGRQGGQDEGSWGSSEDEGRRGWGGKDSDSGVRQHQGWADAPHLAPPPKNHTPPKGPNQQQTQSQSGPPRGQPDGRARPAGPVPPSQSSGWTSGPIPRVSPAMEPSGWEEPSPQSISRRLEIDDGTAAWGDPSHYDSKTVNMWEKSVTHQRPPPAPPQQTRPTPLPPSRDKTTAPAWERAGGLSEQPVDNGTAAWGKAWRDPEDSGKTSGWGSSHTNQAKSGSKSMQEGWGDDGSSSRHASWEDEDSGLSMWGGRGGSSGGWGQGQGGKRTAGKGALKGNGGDSWTGPVSRQFSNMGITDEEAGTSSDRPRRGTNDFNGDSRKGGRGGVSFRSQSSKDTGPGEAGPYFDKMGSHGMFGAGGGLAQLRGMQQPGVHSVNPSPGIRAQVPHQFLPPQVSGSMLKPMAPPSGGMFPPQLSPQHIAMLSGIHPQMQQFQLACQLLLQQQQQQQQQHFLSQRKFPPPLRPQHDPQQLARIMAILQQQRPQQGVGGPKLSPSHLGGAASKQSDGGHLHPALGGSVADLHPKTPPAFSRAELESLVGGSVGGLKEAGGSQSRFKWMMEVGHPLAPSPTDPLLHKNGLLPGQVKLRPDSPYSQYDLLAAENLGVASQSLTDTWHRTAGAKLGSTPSTPTWPPEFQPGVPWKGVQSPDPDPYMTPSGMVGSPILSDTDHQLLQDNTESNPSLNTLLPSPGAWPYSASDNSLSTHNSAKFSEFKSSWPPEPIGHNKSWRTNRNSSHLPRPPPGLTNQKQSSSSLWSGVGPRMPRGWSPGARSQDSAPFGTETTWSGGSSAGSSWLLLRNLTPQIDGSTLRTICLQHGPLMTFHLGLTQGSALIRYCSPHEAAKAQTALHMCVLGNTTILAEFVSEEEVARYFTHSQSSGVAGLPEGSSVPDPAGREGERERDRSGGGGVGDGGGGGDAVLGSSAASWQGLDISGSLTGSPAMEGPGLTLLSQWSNSGADVQGGGVWGGVASGYHGSSLWGAPQMEDNPAGLFPGDLLGGGADTLSMDLRVGSKYRLGRKIGSGSFGDIYLGANIATGEEVAIKLECVKTKHPQLHIESKFYKMMQGGVGIPSIKWCGAEGDYNVMVMELLGPSLEDLFNFCSRKFSLKTVLLLADQMISRIEYIHSKNFIHRDVKPDNFLMGLGKKGNLVYIIDFGLAKKYRDARTHQHIPYRENKNLTGTARYASINTHLGIEQSRRDDLESLGYVLMYFNLGSLPWQGLKAATKRQKYERISEKKMSTPIEVLCKGYPSEFSTYLNFCRSLRFDDKPDYSYLRQLFRNLFHRQGFSYDYVFDWNMLKFGAGRTAEEGDQERRAEERGERIVGGPRGSAARGHAPVQNHSAPNRVRNGPEQPTANPSRLQQSGNTSPRLTSRAERDRKVSMRLHRGANASSQVHTHTHVHTPSQHYHGRSACHMSTLESEPPHTHQQGCKTRSPSPDILRDFVFLCL</sequence>
<feature type="compositionally biased region" description="Basic and acidic residues" evidence="19">
    <location>
        <begin position="1925"/>
        <end position="1941"/>
    </location>
</feature>
<keyword evidence="4" id="KW-0963">Cytoplasm</keyword>
<feature type="compositionally biased region" description="Polar residues" evidence="19">
    <location>
        <begin position="180"/>
        <end position="195"/>
    </location>
</feature>
<dbReference type="PROSITE" id="PS50011">
    <property type="entry name" value="PROTEIN_KINASE_DOM"/>
    <property type="match status" value="1"/>
</dbReference>
<feature type="compositionally biased region" description="Basic and acidic residues" evidence="19">
    <location>
        <begin position="928"/>
        <end position="943"/>
    </location>
</feature>
<comment type="subunit">
    <text evidence="17">Monomer. Interacts with per1 and per2. Component of the circadian core oscillator.</text>
</comment>
<feature type="compositionally biased region" description="Gly residues" evidence="19">
    <location>
        <begin position="547"/>
        <end position="559"/>
    </location>
</feature>
<evidence type="ECO:0000256" key="3">
    <source>
        <dbReference type="ARBA" id="ARBA00012513"/>
    </source>
</evidence>
<feature type="compositionally biased region" description="Basic and acidic residues" evidence="19">
    <location>
        <begin position="66"/>
        <end position="78"/>
    </location>
</feature>
<feature type="region of interest" description="Disordered" evidence="19">
    <location>
        <begin position="271"/>
        <end position="370"/>
    </location>
</feature>
<feature type="region of interest" description="Disordered" evidence="19">
    <location>
        <begin position="1331"/>
        <end position="1410"/>
    </location>
</feature>
<evidence type="ECO:0000256" key="1">
    <source>
        <dbReference type="ARBA" id="ARBA00004496"/>
    </source>
</evidence>
<feature type="compositionally biased region" description="Gly residues" evidence="19">
    <location>
        <begin position="1525"/>
        <end position="1538"/>
    </location>
</feature>
<dbReference type="FunFam" id="3.30.200.20:FF:000538">
    <property type="entry name" value="Putative Casein kinase I"/>
    <property type="match status" value="1"/>
</dbReference>
<reference evidence="21" key="1">
    <citation type="submission" date="2023-03" db="EMBL/GenBank/DDBJ databases">
        <title>Electrophorus voltai genome.</title>
        <authorList>
            <person name="Bian C."/>
        </authorList>
    </citation>
    <scope>NUCLEOTIDE SEQUENCE</scope>
    <source>
        <strain evidence="21">CB-2022</strain>
        <tissue evidence="21">Muscle</tissue>
    </source>
</reference>
<evidence type="ECO:0000256" key="4">
    <source>
        <dbReference type="ARBA" id="ARBA00022490"/>
    </source>
</evidence>
<keyword evidence="22" id="KW-1185">Reference proteome</keyword>
<feature type="region of interest" description="Disordered" evidence="19">
    <location>
        <begin position="1"/>
        <end position="79"/>
    </location>
</feature>
<dbReference type="GO" id="GO:0005654">
    <property type="term" value="C:nucleoplasm"/>
    <property type="evidence" value="ECO:0007669"/>
    <property type="project" value="TreeGrafter"/>
</dbReference>
<feature type="compositionally biased region" description="Pro residues" evidence="19">
    <location>
        <begin position="664"/>
        <end position="676"/>
    </location>
</feature>
<dbReference type="InterPro" id="IPR012677">
    <property type="entry name" value="Nucleotide-bd_a/b_plait_sf"/>
</dbReference>
<evidence type="ECO:0000256" key="7">
    <source>
        <dbReference type="ARBA" id="ARBA00022741"/>
    </source>
</evidence>
<keyword evidence="12" id="KW-0943">RNA-mediated gene silencing</keyword>
<evidence type="ECO:0000256" key="18">
    <source>
        <dbReference type="PROSITE-ProRule" id="PRU10141"/>
    </source>
</evidence>
<evidence type="ECO:0000256" key="13">
    <source>
        <dbReference type="ARBA" id="ARBA00038349"/>
    </source>
</evidence>
<feature type="compositionally biased region" description="Basic and acidic residues" evidence="19">
    <location>
        <begin position="1"/>
        <end position="23"/>
    </location>
</feature>
<keyword evidence="5" id="KW-0723">Serine/threonine-protein kinase</keyword>
<dbReference type="EC" id="2.7.11.1" evidence="3"/>
<dbReference type="GO" id="GO:0005524">
    <property type="term" value="F:ATP binding"/>
    <property type="evidence" value="ECO:0007669"/>
    <property type="project" value="UniProtKB-UniRule"/>
</dbReference>
<feature type="compositionally biased region" description="Polar residues" evidence="19">
    <location>
        <begin position="827"/>
        <end position="846"/>
    </location>
</feature>
<dbReference type="SUPFAM" id="SSF56112">
    <property type="entry name" value="Protein kinase-like (PK-like)"/>
    <property type="match status" value="1"/>
</dbReference>
<proteinExistence type="inferred from homology"/>
<organism evidence="21 22">
    <name type="scientific">Electrophorus voltai</name>
    <dbReference type="NCBI Taxonomy" id="2609070"/>
    <lineage>
        <taxon>Eukaryota</taxon>
        <taxon>Metazoa</taxon>
        <taxon>Chordata</taxon>
        <taxon>Craniata</taxon>
        <taxon>Vertebrata</taxon>
        <taxon>Euteleostomi</taxon>
        <taxon>Actinopterygii</taxon>
        <taxon>Neopterygii</taxon>
        <taxon>Teleostei</taxon>
        <taxon>Ostariophysi</taxon>
        <taxon>Gymnotiformes</taxon>
        <taxon>Gymnotoidei</taxon>
        <taxon>Gymnotidae</taxon>
        <taxon>Electrophorus</taxon>
    </lineage>
</organism>
<dbReference type="InterPro" id="IPR032226">
    <property type="entry name" value="TNRC6_PABC-bd"/>
</dbReference>
<comment type="similarity">
    <text evidence="13">Belongs to the protein kinase superfamily.</text>
</comment>
<evidence type="ECO:0000256" key="9">
    <source>
        <dbReference type="ARBA" id="ARBA00022840"/>
    </source>
</evidence>
<keyword evidence="9 18" id="KW-0067">ATP-binding</keyword>
<keyword evidence="6" id="KW-0808">Transferase</keyword>
<evidence type="ECO:0000256" key="12">
    <source>
        <dbReference type="ARBA" id="ARBA00023158"/>
    </source>
</evidence>
<evidence type="ECO:0000256" key="11">
    <source>
        <dbReference type="ARBA" id="ARBA00022884"/>
    </source>
</evidence>
<gene>
    <name evidence="21" type="ORF">P4O66_019052</name>
</gene>
<comment type="caution">
    <text evidence="21">The sequence shown here is derived from an EMBL/GenBank/DDBJ whole genome shotgun (WGS) entry which is preliminary data.</text>
</comment>
<evidence type="ECO:0000256" key="19">
    <source>
        <dbReference type="SAM" id="MobiDB-lite"/>
    </source>
</evidence>
<dbReference type="GO" id="GO:0060213">
    <property type="term" value="P:positive regulation of nuclear-transcribed mRNA poly(A) tail shortening"/>
    <property type="evidence" value="ECO:0007669"/>
    <property type="project" value="TreeGrafter"/>
</dbReference>
<comment type="catalytic activity">
    <reaction evidence="14">
        <text>L-threonyl-[protein] + ATP = O-phospho-L-threonyl-[protein] + ADP + H(+)</text>
        <dbReference type="Rhea" id="RHEA:46608"/>
        <dbReference type="Rhea" id="RHEA-COMP:11060"/>
        <dbReference type="Rhea" id="RHEA-COMP:11605"/>
        <dbReference type="ChEBI" id="CHEBI:15378"/>
        <dbReference type="ChEBI" id="CHEBI:30013"/>
        <dbReference type="ChEBI" id="CHEBI:30616"/>
        <dbReference type="ChEBI" id="CHEBI:61977"/>
        <dbReference type="ChEBI" id="CHEBI:456216"/>
        <dbReference type="EC" id="2.7.11.1"/>
    </reaction>
</comment>